<dbReference type="GO" id="GO:0016151">
    <property type="term" value="F:nickel cation binding"/>
    <property type="evidence" value="ECO:0007669"/>
    <property type="project" value="UniProtKB-UniRule"/>
</dbReference>
<organism evidence="4 5">
    <name type="scientific">Pseudolysobacter antarcticus</name>
    <dbReference type="NCBI Taxonomy" id="2511995"/>
    <lineage>
        <taxon>Bacteria</taxon>
        <taxon>Pseudomonadati</taxon>
        <taxon>Pseudomonadota</taxon>
        <taxon>Gammaproteobacteria</taxon>
        <taxon>Lysobacterales</taxon>
        <taxon>Rhodanobacteraceae</taxon>
        <taxon>Pseudolysobacter</taxon>
    </lineage>
</organism>
<comment type="subunit">
    <text evidence="3">UreD, UreF and UreG form a complex that acts as a GTP-hydrolysis-dependent molecular chaperone, activating the urease apoprotein by helping to assemble the nickel containing metallocenter of UreC. The UreE protein probably delivers the nickel.</text>
</comment>
<dbReference type="EMBL" id="CP035704">
    <property type="protein sequence ID" value="QBB72647.1"/>
    <property type="molecule type" value="Genomic_DNA"/>
</dbReference>
<keyword evidence="2 3" id="KW-0143">Chaperone</keyword>
<keyword evidence="1 3" id="KW-0996">Nickel insertion</keyword>
<keyword evidence="3" id="KW-0963">Cytoplasm</keyword>
<dbReference type="GO" id="GO:0005737">
    <property type="term" value="C:cytoplasm"/>
    <property type="evidence" value="ECO:0007669"/>
    <property type="project" value="UniProtKB-SubCell"/>
</dbReference>
<protein>
    <recommendedName>
        <fullName evidence="3">Urease accessory protein UreF</fullName>
    </recommendedName>
</protein>
<dbReference type="KEGG" id="xbc:ELE36_10095"/>
<dbReference type="PANTHER" id="PTHR33620">
    <property type="entry name" value="UREASE ACCESSORY PROTEIN F"/>
    <property type="match status" value="1"/>
</dbReference>
<comment type="function">
    <text evidence="3">Required for maturation of urease via the functional incorporation of the urease nickel metallocenter.</text>
</comment>
<evidence type="ECO:0000313" key="5">
    <source>
        <dbReference type="Proteomes" id="UP000291562"/>
    </source>
</evidence>
<keyword evidence="5" id="KW-1185">Reference proteome</keyword>
<evidence type="ECO:0000256" key="1">
    <source>
        <dbReference type="ARBA" id="ARBA00022988"/>
    </source>
</evidence>
<evidence type="ECO:0000313" key="4">
    <source>
        <dbReference type="EMBL" id="QBB72647.1"/>
    </source>
</evidence>
<dbReference type="OrthoDB" id="9798772at2"/>
<dbReference type="Gene3D" id="1.10.4190.10">
    <property type="entry name" value="Urease accessory protein UreF"/>
    <property type="match status" value="1"/>
</dbReference>
<sequence length="226" mass="24744">MPGAALPRLLQLASPALPVGGYSYSQGLEYAVASALVTDETSALRWIGDVLDLSLSRYEAPLLARAHSAWSDTDLAHVSALNDDWLASRESAELRAETIQMGYSLRRLLHEMGDIDTRLLADLDQLGDIGFPLVWAAVAQHWSIPVAISLNVYLWAWLENQTMAALKTVPLGQACGQRLLFAIGARIPALVERALDLDDTHWSNFAPGHGLASIAHETQYSRLFRS</sequence>
<reference evidence="4 5" key="1">
    <citation type="submission" date="2019-01" db="EMBL/GenBank/DDBJ databases">
        <title>Pseudolysobacter antarctica gen. nov., sp. nov., isolated from Fildes Peninsula, Antarctica.</title>
        <authorList>
            <person name="Wei Z."/>
            <person name="Peng F."/>
        </authorList>
    </citation>
    <scope>NUCLEOTIDE SEQUENCE [LARGE SCALE GENOMIC DNA]</scope>
    <source>
        <strain evidence="4 5">AQ6-296</strain>
    </source>
</reference>
<dbReference type="Pfam" id="PF01730">
    <property type="entry name" value="UreF"/>
    <property type="match status" value="1"/>
</dbReference>
<gene>
    <name evidence="3" type="primary">ureF</name>
    <name evidence="4" type="ORF">ELE36_10095</name>
</gene>
<comment type="subcellular location">
    <subcellularLocation>
        <location evidence="3">Cytoplasm</location>
    </subcellularLocation>
</comment>
<evidence type="ECO:0000256" key="3">
    <source>
        <dbReference type="HAMAP-Rule" id="MF_01385"/>
    </source>
</evidence>
<dbReference type="PIRSF" id="PIRSF009467">
    <property type="entry name" value="Ureas_acces_UreF"/>
    <property type="match status" value="1"/>
</dbReference>
<evidence type="ECO:0000256" key="2">
    <source>
        <dbReference type="ARBA" id="ARBA00023186"/>
    </source>
</evidence>
<dbReference type="InterPro" id="IPR038277">
    <property type="entry name" value="UreF_sf"/>
</dbReference>
<comment type="similarity">
    <text evidence="3">Belongs to the UreF family.</text>
</comment>
<name>A0A411HQA2_9GAMM</name>
<dbReference type="Proteomes" id="UP000291562">
    <property type="component" value="Chromosome"/>
</dbReference>
<dbReference type="HAMAP" id="MF_01385">
    <property type="entry name" value="UreF"/>
    <property type="match status" value="1"/>
</dbReference>
<dbReference type="InterPro" id="IPR002639">
    <property type="entry name" value="UreF"/>
</dbReference>
<dbReference type="PANTHER" id="PTHR33620:SF1">
    <property type="entry name" value="UREASE ACCESSORY PROTEIN F"/>
    <property type="match status" value="1"/>
</dbReference>
<proteinExistence type="inferred from homology"/>
<dbReference type="AlphaFoldDB" id="A0A411HQA2"/>
<accession>A0A411HQA2</accession>